<dbReference type="VEuPathDB" id="FungiDB:I7I50_07362"/>
<reference evidence="2" key="1">
    <citation type="submission" date="2009-02" db="EMBL/GenBank/DDBJ databases">
        <title>The Genome Sequence of Ajellomyces capsulatus strain G186AR.</title>
        <authorList>
            <consortium name="The Broad Institute Genome Sequencing Platform"/>
            <person name="Champion M."/>
            <person name="Cuomo C."/>
            <person name="Ma L.-J."/>
            <person name="Henn M.R."/>
            <person name="Sil A."/>
            <person name="Goldman B."/>
            <person name="Young S.K."/>
            <person name="Kodira C.D."/>
            <person name="Zeng Q."/>
            <person name="Koehrsen M."/>
            <person name="Alvarado L."/>
            <person name="Berlin A."/>
            <person name="Borenstein D."/>
            <person name="Chen Z."/>
            <person name="Engels R."/>
            <person name="Freedman E."/>
            <person name="Gellesch M."/>
            <person name="Goldberg J."/>
            <person name="Griggs A."/>
            <person name="Gujja S."/>
            <person name="Heiman D."/>
            <person name="Hepburn T."/>
            <person name="Howarth C."/>
            <person name="Jen D."/>
            <person name="Larson L."/>
            <person name="Lewis B."/>
            <person name="Mehta T."/>
            <person name="Park D."/>
            <person name="Pearson M."/>
            <person name="Roberts A."/>
            <person name="Saif S."/>
            <person name="Shea T."/>
            <person name="Shenoy N."/>
            <person name="Sisk P."/>
            <person name="Stolte C."/>
            <person name="Sykes S."/>
            <person name="Walk T."/>
            <person name="White J."/>
            <person name="Yandava C."/>
            <person name="Klein B."/>
            <person name="McEwen J.G."/>
            <person name="Puccia R."/>
            <person name="Goldman G.H."/>
            <person name="Felipe M.S."/>
            <person name="Nino-Vega G."/>
            <person name="San-Blas G."/>
            <person name="Taylor J."/>
            <person name="Mendoza L."/>
            <person name="Galagan J."/>
            <person name="Nusbaum C."/>
            <person name="Birren B."/>
        </authorList>
    </citation>
    <scope>NUCLEOTIDE SEQUENCE</scope>
    <source>
        <strain evidence="2">G186AR</strain>
    </source>
</reference>
<evidence type="ECO:0000313" key="3">
    <source>
        <dbReference type="Proteomes" id="UP000001631"/>
    </source>
</evidence>
<proteinExistence type="predicted"/>
<name>C0NKJ4_AJECG</name>
<organism evidence="2 3">
    <name type="scientific">Ajellomyces capsulatus (strain G186AR / H82 / ATCC MYA-2454 / RMSCC 2432)</name>
    <name type="common">Darling's disease fungus</name>
    <name type="synonym">Histoplasma capsulatum</name>
    <dbReference type="NCBI Taxonomy" id="447093"/>
    <lineage>
        <taxon>Eukaryota</taxon>
        <taxon>Fungi</taxon>
        <taxon>Dikarya</taxon>
        <taxon>Ascomycota</taxon>
        <taxon>Pezizomycotina</taxon>
        <taxon>Eurotiomycetes</taxon>
        <taxon>Eurotiomycetidae</taxon>
        <taxon>Onygenales</taxon>
        <taxon>Ajellomycetaceae</taxon>
        <taxon>Histoplasma</taxon>
    </lineage>
</organism>
<feature type="compositionally biased region" description="Low complexity" evidence="1">
    <location>
        <begin position="102"/>
        <end position="117"/>
    </location>
</feature>
<keyword evidence="3" id="KW-1185">Reference proteome</keyword>
<dbReference type="Proteomes" id="UP000001631">
    <property type="component" value="Unassembled WGS sequence"/>
</dbReference>
<evidence type="ECO:0000313" key="2">
    <source>
        <dbReference type="EMBL" id="EEH08385.1"/>
    </source>
</evidence>
<feature type="compositionally biased region" description="Polar residues" evidence="1">
    <location>
        <begin position="34"/>
        <end position="43"/>
    </location>
</feature>
<feature type="region of interest" description="Disordered" evidence="1">
    <location>
        <begin position="102"/>
        <end position="133"/>
    </location>
</feature>
<dbReference type="HOGENOM" id="CLU_1578058_0_0_1"/>
<evidence type="ECO:0008006" key="4">
    <source>
        <dbReference type="Google" id="ProtNLM"/>
    </source>
</evidence>
<evidence type="ECO:0000256" key="1">
    <source>
        <dbReference type="SAM" id="MobiDB-lite"/>
    </source>
</evidence>
<gene>
    <name evidence="2" type="ORF">HCBG_03674</name>
</gene>
<dbReference type="GeneID" id="69036690"/>
<dbReference type="EMBL" id="GG663366">
    <property type="protein sequence ID" value="EEH08385.1"/>
    <property type="molecule type" value="Genomic_DNA"/>
</dbReference>
<dbReference type="InParanoid" id="C0NKJ4"/>
<dbReference type="RefSeq" id="XP_045288866.1">
    <property type="nucleotide sequence ID" value="XM_045430723.1"/>
</dbReference>
<accession>C0NKJ4</accession>
<feature type="region of interest" description="Disordered" evidence="1">
    <location>
        <begin position="1"/>
        <end position="58"/>
    </location>
</feature>
<protein>
    <recommendedName>
        <fullName evidence="4">Myb/SANT-like domain-containing protein</fullName>
    </recommendedName>
</protein>
<dbReference type="AlphaFoldDB" id="C0NKJ4"/>
<sequence>MDLDESQIDPTSQYLDEPLISESQRPDSPMLATRATQRASPPYTQRARRGPRVQTDWTPDMELAMLNTFIDAKKQGLETDNSNYKSVVWPSIVDAVKSLGAAYQSSASSSQSPARMSTETSTRNQPLKRKFGDSIDALREVIRESATAKLRVEQPDDIKQATRLFLKEQ</sequence>